<dbReference type="InterPro" id="IPR046342">
    <property type="entry name" value="CBS_dom_sf"/>
</dbReference>
<gene>
    <name evidence="4" type="ORF">ACFOMD_00265</name>
</gene>
<dbReference type="SUPFAM" id="SSF54631">
    <property type="entry name" value="CBS-domain pair"/>
    <property type="match status" value="1"/>
</dbReference>
<dbReference type="RefSeq" id="WP_380855019.1">
    <property type="nucleotide sequence ID" value="NZ_JBHRXV010000001.1"/>
</dbReference>
<dbReference type="Gene3D" id="3.10.580.10">
    <property type="entry name" value="CBS-domain"/>
    <property type="match status" value="1"/>
</dbReference>
<feature type="domain" description="CBS" evidence="3">
    <location>
        <begin position="22"/>
        <end position="80"/>
    </location>
</feature>
<dbReference type="PANTHER" id="PTHR43080:SF2">
    <property type="entry name" value="CBS DOMAIN-CONTAINING PROTEIN"/>
    <property type="match status" value="1"/>
</dbReference>
<dbReference type="EMBL" id="JBHRXV010000001">
    <property type="protein sequence ID" value="MFC3710980.1"/>
    <property type="molecule type" value="Genomic_DNA"/>
</dbReference>
<dbReference type="CDD" id="cd04623">
    <property type="entry name" value="CBS_pair_bac_euk"/>
    <property type="match status" value="1"/>
</dbReference>
<reference evidence="5" key="1">
    <citation type="journal article" date="2019" name="Int. J. Syst. Evol. Microbiol.">
        <title>The Global Catalogue of Microorganisms (GCM) 10K type strain sequencing project: providing services to taxonomists for standard genome sequencing and annotation.</title>
        <authorList>
            <consortium name="The Broad Institute Genomics Platform"/>
            <consortium name="The Broad Institute Genome Sequencing Center for Infectious Disease"/>
            <person name="Wu L."/>
            <person name="Ma J."/>
        </authorList>
    </citation>
    <scope>NUCLEOTIDE SEQUENCE [LARGE SCALE GENOMIC DNA]</scope>
    <source>
        <strain evidence="5">KCTC 42644</strain>
    </source>
</reference>
<feature type="domain" description="CBS" evidence="3">
    <location>
        <begin position="89"/>
        <end position="146"/>
    </location>
</feature>
<evidence type="ECO:0000256" key="2">
    <source>
        <dbReference type="PROSITE-ProRule" id="PRU00703"/>
    </source>
</evidence>
<organism evidence="4 5">
    <name type="scientific">Sphingoaurantiacus capsulatus</name>
    <dbReference type="NCBI Taxonomy" id="1771310"/>
    <lineage>
        <taxon>Bacteria</taxon>
        <taxon>Pseudomonadati</taxon>
        <taxon>Pseudomonadota</taxon>
        <taxon>Alphaproteobacteria</taxon>
        <taxon>Sphingomonadales</taxon>
        <taxon>Sphingosinicellaceae</taxon>
        <taxon>Sphingoaurantiacus</taxon>
    </lineage>
</organism>
<protein>
    <submittedName>
        <fullName evidence="4">CBS domain-containing protein</fullName>
    </submittedName>
</protein>
<sequence>MGEHQLAESRKGQAMTIASILRTKGGEVVTVPASMPVQGVVALLHEHRIGAVLVVEGDDPVGIVSERDVVKCLHEKGVAILDAAVHAIMTSPIVTASGVESIAEAMEIMTARRIRHLPVVERGRLVGIVSIGDLVKRRIEDAEHEAGLLKEYISAS</sequence>
<dbReference type="SMART" id="SM00116">
    <property type="entry name" value="CBS"/>
    <property type="match status" value="2"/>
</dbReference>
<evidence type="ECO:0000313" key="5">
    <source>
        <dbReference type="Proteomes" id="UP001595615"/>
    </source>
</evidence>
<dbReference type="Proteomes" id="UP001595615">
    <property type="component" value="Unassembled WGS sequence"/>
</dbReference>
<comment type="caution">
    <text evidence="4">The sequence shown here is derived from an EMBL/GenBank/DDBJ whole genome shotgun (WGS) entry which is preliminary data.</text>
</comment>
<accession>A0ABV7X494</accession>
<dbReference type="PROSITE" id="PS51371">
    <property type="entry name" value="CBS"/>
    <property type="match status" value="2"/>
</dbReference>
<name>A0ABV7X494_9SPHN</name>
<dbReference type="InterPro" id="IPR044725">
    <property type="entry name" value="CBSX3_CBS_dom"/>
</dbReference>
<evidence type="ECO:0000259" key="3">
    <source>
        <dbReference type="PROSITE" id="PS51371"/>
    </source>
</evidence>
<dbReference type="Pfam" id="PF00571">
    <property type="entry name" value="CBS"/>
    <property type="match status" value="2"/>
</dbReference>
<dbReference type="PANTHER" id="PTHR43080">
    <property type="entry name" value="CBS DOMAIN-CONTAINING PROTEIN CBSX3, MITOCHONDRIAL"/>
    <property type="match status" value="1"/>
</dbReference>
<keyword evidence="5" id="KW-1185">Reference proteome</keyword>
<proteinExistence type="predicted"/>
<keyword evidence="1 2" id="KW-0129">CBS domain</keyword>
<evidence type="ECO:0000256" key="1">
    <source>
        <dbReference type="ARBA" id="ARBA00023122"/>
    </source>
</evidence>
<dbReference type="InterPro" id="IPR051257">
    <property type="entry name" value="Diverse_CBS-Domain"/>
</dbReference>
<dbReference type="InterPro" id="IPR000644">
    <property type="entry name" value="CBS_dom"/>
</dbReference>
<evidence type="ECO:0000313" key="4">
    <source>
        <dbReference type="EMBL" id="MFC3710980.1"/>
    </source>
</evidence>